<dbReference type="PANTHER" id="PTHR33221:SF13">
    <property type="entry name" value="TRANSCRIPTIONAL REGULATOR-RELATED"/>
    <property type="match status" value="1"/>
</dbReference>
<gene>
    <name evidence="1" type="ordered locus">Zmob_0711</name>
</gene>
<dbReference type="RefSeq" id="WP_011240085.1">
    <property type="nucleotide sequence ID" value="NC_017262.1"/>
</dbReference>
<dbReference type="Pfam" id="PF02082">
    <property type="entry name" value="Rrf2"/>
    <property type="match status" value="1"/>
</dbReference>
<evidence type="ECO:0000313" key="1">
    <source>
        <dbReference type="EMBL" id="AEH62553.1"/>
    </source>
</evidence>
<accession>A0A0H3G1G1</accession>
<dbReference type="eggNOG" id="COG1959">
    <property type="taxonomic scope" value="Bacteria"/>
</dbReference>
<dbReference type="PANTHER" id="PTHR33221">
    <property type="entry name" value="WINGED HELIX-TURN-HELIX TRANSCRIPTIONAL REGULATOR, RRF2 FAMILY"/>
    <property type="match status" value="1"/>
</dbReference>
<dbReference type="InterPro" id="IPR000944">
    <property type="entry name" value="Tscrpt_reg_Rrf2"/>
</dbReference>
<organism evidence="1 2">
    <name type="scientific">Zymomonas mobilis subsp. mobilis (strain ATCC 10988 / DSM 424 / LMG 404 / NCIMB 8938 / NRRL B-806 / ZM1)</name>
    <dbReference type="NCBI Taxonomy" id="555217"/>
    <lineage>
        <taxon>Bacteria</taxon>
        <taxon>Pseudomonadati</taxon>
        <taxon>Pseudomonadota</taxon>
        <taxon>Alphaproteobacteria</taxon>
        <taxon>Sphingomonadales</taxon>
        <taxon>Zymomonadaceae</taxon>
        <taxon>Zymomonas</taxon>
    </lineage>
</organism>
<dbReference type="GeneID" id="79904638"/>
<dbReference type="OrthoDB" id="9808360at2"/>
<dbReference type="Proteomes" id="UP000001494">
    <property type="component" value="Chromosome"/>
</dbReference>
<dbReference type="CDD" id="cd00090">
    <property type="entry name" value="HTH_ARSR"/>
    <property type="match status" value="1"/>
</dbReference>
<dbReference type="GO" id="GO:0005829">
    <property type="term" value="C:cytosol"/>
    <property type="evidence" value="ECO:0007669"/>
    <property type="project" value="TreeGrafter"/>
</dbReference>
<reference evidence="1 2" key="1">
    <citation type="journal article" date="2011" name="J. Bacteriol.">
        <title>Genome sequence of the ethanol-producing Zymomonas mobilis subsp. mobilis lectotype strain ATCC 10988.</title>
        <authorList>
            <person name="Pappas K.M."/>
            <person name="Kouvelis V.N."/>
            <person name="Saunders E."/>
            <person name="Brettin T.S."/>
            <person name="Bruce D."/>
            <person name="Detter C."/>
            <person name="Balakireva M."/>
            <person name="Han C.S."/>
            <person name="Savvakis G."/>
            <person name="Kyrpides N.C."/>
            <person name="Typas M.A."/>
        </authorList>
    </citation>
    <scope>NUCLEOTIDE SEQUENCE [LARGE SCALE GENOMIC DNA]</scope>
    <source>
        <strain evidence="2">ATCC 10988 / DSM 424 / CCUG 17860 / LMG 404 / NCIMB 8938 / NRRL B-806 / ZM1</strain>
    </source>
</reference>
<dbReference type="EMBL" id="CP002850">
    <property type="protein sequence ID" value="AEH62553.1"/>
    <property type="molecule type" value="Genomic_DNA"/>
</dbReference>
<dbReference type="SUPFAM" id="SSF46785">
    <property type="entry name" value="Winged helix' DNA-binding domain"/>
    <property type="match status" value="1"/>
</dbReference>
<dbReference type="GO" id="GO:0003700">
    <property type="term" value="F:DNA-binding transcription factor activity"/>
    <property type="evidence" value="ECO:0007669"/>
    <property type="project" value="TreeGrafter"/>
</dbReference>
<sequence length="145" mass="16017">MLSISQSTGYAVLALSAIHAESEKLTMARDIAEKANIPRPYLTKILGRLQEAGLITAKRGQNGGLRLNRPPETISLLEIVKAIDGKDWGCGCFLGLPGCSNEHPCPMHSFWLKTRPVIVKQLENMTLDKAKHFTEAGWKFRSEEG</sequence>
<name>A0A0H3G1G1_ZYMMA</name>
<evidence type="ECO:0000313" key="2">
    <source>
        <dbReference type="Proteomes" id="UP000001494"/>
    </source>
</evidence>
<dbReference type="AlphaFoldDB" id="A0A0H3G1G1"/>
<proteinExistence type="predicted"/>
<dbReference type="PROSITE" id="PS51197">
    <property type="entry name" value="HTH_RRF2_2"/>
    <property type="match status" value="1"/>
</dbReference>
<dbReference type="NCBIfam" id="TIGR00738">
    <property type="entry name" value="rrf2_super"/>
    <property type="match status" value="1"/>
</dbReference>
<protein>
    <submittedName>
        <fullName evidence="1">Transcriptional regulator, BadM/Rrf2 family</fullName>
    </submittedName>
</protein>
<dbReference type="KEGG" id="zmm:Zmob_0711"/>
<dbReference type="HOGENOM" id="CLU_107144_1_4_5"/>
<dbReference type="Gene3D" id="1.10.10.10">
    <property type="entry name" value="Winged helix-like DNA-binding domain superfamily/Winged helix DNA-binding domain"/>
    <property type="match status" value="1"/>
</dbReference>
<dbReference type="InterPro" id="IPR036388">
    <property type="entry name" value="WH-like_DNA-bd_sf"/>
</dbReference>
<dbReference type="InterPro" id="IPR011991">
    <property type="entry name" value="ArsR-like_HTH"/>
</dbReference>
<dbReference type="InterPro" id="IPR036390">
    <property type="entry name" value="WH_DNA-bd_sf"/>
</dbReference>